<gene>
    <name evidence="3" type="ORF">UABAM_03165</name>
</gene>
<feature type="transmembrane region" description="Helical" evidence="1">
    <location>
        <begin position="73"/>
        <end position="98"/>
    </location>
</feature>
<feature type="transmembrane region" description="Helical" evidence="1">
    <location>
        <begin position="183"/>
        <end position="204"/>
    </location>
</feature>
<protein>
    <submittedName>
        <fullName evidence="3">DedA family protein</fullName>
    </submittedName>
</protein>
<proteinExistence type="predicted"/>
<dbReference type="AlphaFoldDB" id="A0A5S9IN68"/>
<feature type="transmembrane region" description="Helical" evidence="1">
    <location>
        <begin position="155"/>
        <end position="177"/>
    </location>
</feature>
<organism evidence="3 4">
    <name type="scientific">Uabimicrobium amorphum</name>
    <dbReference type="NCBI Taxonomy" id="2596890"/>
    <lineage>
        <taxon>Bacteria</taxon>
        <taxon>Pseudomonadati</taxon>
        <taxon>Planctomycetota</taxon>
        <taxon>Candidatus Uabimicrobiia</taxon>
        <taxon>Candidatus Uabimicrobiales</taxon>
        <taxon>Candidatus Uabimicrobiaceae</taxon>
        <taxon>Candidatus Uabimicrobium</taxon>
    </lineage>
</organism>
<name>A0A5S9IN68_UABAM</name>
<evidence type="ECO:0000259" key="2">
    <source>
        <dbReference type="Pfam" id="PF09335"/>
    </source>
</evidence>
<sequence>MRLTVSISIFIVVLLTTFFIYGERFETWTNSNEALEWLKEQGHFAGLYAILLLISDILFPIPATTVMAILGSIYGIFVGSLYAILGSMIAGLIAYAMVRIMGRKAAVFIAGDNLEKLQDFFDKGGVWAIAATRVVPIVPEVLCCLAGLASMRMKLFVTALLCGSIPQAFLFATLGAWGKEELFFTFAVATFVPVILLFAVWPIIKNKSR</sequence>
<evidence type="ECO:0000313" key="4">
    <source>
        <dbReference type="Proteomes" id="UP000326354"/>
    </source>
</evidence>
<dbReference type="OrthoDB" id="284062at2"/>
<dbReference type="Proteomes" id="UP000326354">
    <property type="component" value="Chromosome"/>
</dbReference>
<reference evidence="3 4" key="1">
    <citation type="submission" date="2019-08" db="EMBL/GenBank/DDBJ databases">
        <title>Complete genome sequence of Candidatus Uab amorphum.</title>
        <authorList>
            <person name="Shiratori T."/>
            <person name="Suzuki S."/>
            <person name="Kakizawa Y."/>
            <person name="Ishida K."/>
        </authorList>
    </citation>
    <scope>NUCLEOTIDE SEQUENCE [LARGE SCALE GENOMIC DNA]</scope>
    <source>
        <strain evidence="3 4">SRT547</strain>
    </source>
</reference>
<feature type="transmembrane region" description="Helical" evidence="1">
    <location>
        <begin position="43"/>
        <end position="61"/>
    </location>
</feature>
<feature type="domain" description="VTT" evidence="2">
    <location>
        <begin position="61"/>
        <end position="176"/>
    </location>
</feature>
<dbReference type="RefSeq" id="WP_151968936.1">
    <property type="nucleotide sequence ID" value="NZ_AP019860.1"/>
</dbReference>
<dbReference type="InterPro" id="IPR032816">
    <property type="entry name" value="VTT_dom"/>
</dbReference>
<accession>A0A5S9IN68</accession>
<keyword evidence="1" id="KW-1133">Transmembrane helix</keyword>
<dbReference type="EMBL" id="AP019860">
    <property type="protein sequence ID" value="BBM84804.1"/>
    <property type="molecule type" value="Genomic_DNA"/>
</dbReference>
<keyword evidence="1" id="KW-0472">Membrane</keyword>
<dbReference type="PANTHER" id="PTHR42709:SF11">
    <property type="entry name" value="DEDA FAMILY PROTEIN"/>
    <property type="match status" value="1"/>
</dbReference>
<dbReference type="KEGG" id="uam:UABAM_03165"/>
<feature type="transmembrane region" description="Helical" evidence="1">
    <location>
        <begin position="6"/>
        <end position="22"/>
    </location>
</feature>
<keyword evidence="1" id="KW-0812">Transmembrane</keyword>
<dbReference type="PANTHER" id="PTHR42709">
    <property type="entry name" value="ALKALINE PHOSPHATASE LIKE PROTEIN"/>
    <property type="match status" value="1"/>
</dbReference>
<evidence type="ECO:0000256" key="1">
    <source>
        <dbReference type="SAM" id="Phobius"/>
    </source>
</evidence>
<dbReference type="InterPro" id="IPR051311">
    <property type="entry name" value="DedA_domain"/>
</dbReference>
<dbReference type="GO" id="GO:0005886">
    <property type="term" value="C:plasma membrane"/>
    <property type="evidence" value="ECO:0007669"/>
    <property type="project" value="TreeGrafter"/>
</dbReference>
<dbReference type="Pfam" id="PF09335">
    <property type="entry name" value="VTT_dom"/>
    <property type="match status" value="1"/>
</dbReference>
<evidence type="ECO:0000313" key="3">
    <source>
        <dbReference type="EMBL" id="BBM84804.1"/>
    </source>
</evidence>
<keyword evidence="4" id="KW-1185">Reference proteome</keyword>